<reference evidence="1" key="1">
    <citation type="journal article" date="2020" name="Stud. Mycol.">
        <title>101 Dothideomycetes genomes: a test case for predicting lifestyles and emergence of pathogens.</title>
        <authorList>
            <person name="Haridas S."/>
            <person name="Albert R."/>
            <person name="Binder M."/>
            <person name="Bloem J."/>
            <person name="Labutti K."/>
            <person name="Salamov A."/>
            <person name="Andreopoulos B."/>
            <person name="Baker S."/>
            <person name="Barry K."/>
            <person name="Bills G."/>
            <person name="Bluhm B."/>
            <person name="Cannon C."/>
            <person name="Castanera R."/>
            <person name="Culley D."/>
            <person name="Daum C."/>
            <person name="Ezra D."/>
            <person name="Gonzalez J."/>
            <person name="Henrissat B."/>
            <person name="Kuo A."/>
            <person name="Liang C."/>
            <person name="Lipzen A."/>
            <person name="Lutzoni F."/>
            <person name="Magnuson J."/>
            <person name="Mondo S."/>
            <person name="Nolan M."/>
            <person name="Ohm R."/>
            <person name="Pangilinan J."/>
            <person name="Park H.-J."/>
            <person name="Ramirez L."/>
            <person name="Alfaro M."/>
            <person name="Sun H."/>
            <person name="Tritt A."/>
            <person name="Yoshinaga Y."/>
            <person name="Zwiers L.-H."/>
            <person name="Turgeon B."/>
            <person name="Goodwin S."/>
            <person name="Spatafora J."/>
            <person name="Crous P."/>
            <person name="Grigoriev I."/>
        </authorList>
    </citation>
    <scope>NUCLEOTIDE SEQUENCE</scope>
    <source>
        <strain evidence="1">CBS 107.79</strain>
    </source>
</reference>
<dbReference type="AlphaFoldDB" id="A0A6A5VCJ1"/>
<dbReference type="EMBL" id="ML976673">
    <property type="protein sequence ID" value="KAF1974864.1"/>
    <property type="molecule type" value="Genomic_DNA"/>
</dbReference>
<proteinExistence type="predicted"/>
<keyword evidence="2" id="KW-1185">Reference proteome</keyword>
<sequence length="212" mass="23996">MHGGKLWLSCTTEAIGPGFYGWELLMRTSHAFAFSRWRNAGNRKKTLRDLFPLSYESLCEKPHDKIFGVLGLLDAYKPSTIEAHEQTAFRHRLQSPSEINVNTASSQKDATVQHHPPPRVDYNMNVMELYCEVIRYHSKTSTRVCDHRDQTDSSTCQLFDIMQFSQMAQHALSIAPPVEPSTSDLAFVEDDFCVESVANFAETIKSIGPPLE</sequence>
<name>A0A6A5VCJ1_9PLEO</name>
<dbReference type="Proteomes" id="UP000800036">
    <property type="component" value="Unassembled WGS sequence"/>
</dbReference>
<evidence type="ECO:0000313" key="2">
    <source>
        <dbReference type="Proteomes" id="UP000800036"/>
    </source>
</evidence>
<organism evidence="1 2">
    <name type="scientific">Bimuria novae-zelandiae CBS 107.79</name>
    <dbReference type="NCBI Taxonomy" id="1447943"/>
    <lineage>
        <taxon>Eukaryota</taxon>
        <taxon>Fungi</taxon>
        <taxon>Dikarya</taxon>
        <taxon>Ascomycota</taxon>
        <taxon>Pezizomycotina</taxon>
        <taxon>Dothideomycetes</taxon>
        <taxon>Pleosporomycetidae</taxon>
        <taxon>Pleosporales</taxon>
        <taxon>Massarineae</taxon>
        <taxon>Didymosphaeriaceae</taxon>
        <taxon>Bimuria</taxon>
    </lineage>
</organism>
<evidence type="ECO:0000313" key="1">
    <source>
        <dbReference type="EMBL" id="KAF1974864.1"/>
    </source>
</evidence>
<protein>
    <submittedName>
        <fullName evidence="1">Uncharacterized protein</fullName>
    </submittedName>
</protein>
<gene>
    <name evidence="1" type="ORF">BU23DRAFT_567237</name>
</gene>
<accession>A0A6A5VCJ1</accession>